<organism evidence="1 2">
    <name type="scientific">Pseudomonas phage vB_PaeM_PS119XW</name>
    <dbReference type="NCBI Taxonomy" id="2601632"/>
    <lineage>
        <taxon>Viruses</taxon>
        <taxon>Duplodnaviria</taxon>
        <taxon>Heunggongvirae</taxon>
        <taxon>Uroviricota</taxon>
        <taxon>Caudoviricetes</taxon>
        <taxon>Chimalliviridae</taxon>
        <taxon>Pawinskivirus</taxon>
        <taxon>Pawinskivirus PS119XW</taxon>
    </lineage>
</organism>
<sequence>MSAFIPQWRRDTNNIDHKYGFELAAYGNTNGSGIYAFIERHVKYVNKKKKQEHDEVIQVIHLGKPYIRNWVHYPVINSTDLGLLFGHDDDMLDDAYNRIQTAEYVSVELMESISKEYQVYITAVIDDIKYVFSPERTFKSDEGYENG</sequence>
<dbReference type="EMBL" id="MN103543">
    <property type="protein sequence ID" value="QEM42073.1"/>
    <property type="molecule type" value="Genomic_DNA"/>
</dbReference>
<reference evidence="1 2" key="1">
    <citation type="submission" date="2019-06" db="EMBL/GenBank/DDBJ databases">
        <title>A distant relative of Phikzvirus genus phages from a therapeutic phage collection.</title>
        <authorList>
            <person name="Hejnowicz M.S."/>
            <person name="Dabrowski K."/>
            <person name="Gawor J."/>
            <person name="Weber-Dabrowska B."/>
            <person name="Gromadka R."/>
            <person name="Lobocka M.B."/>
        </authorList>
    </citation>
    <scope>NUCLEOTIDE SEQUENCE [LARGE SCALE GENOMIC DNA]</scope>
</reference>
<dbReference type="KEGG" id="vg:77937094"/>
<evidence type="ECO:0000313" key="1">
    <source>
        <dbReference type="EMBL" id="QEM42073.1"/>
    </source>
</evidence>
<dbReference type="GeneID" id="77937094"/>
<keyword evidence="2" id="KW-1185">Reference proteome</keyword>
<accession>A0A5C1K953</accession>
<evidence type="ECO:0000313" key="2">
    <source>
        <dbReference type="Proteomes" id="UP000322144"/>
    </source>
</evidence>
<dbReference type="Proteomes" id="UP000322144">
    <property type="component" value="Segment"/>
</dbReference>
<protein>
    <submittedName>
        <fullName evidence="1">Uncharacterized protein</fullName>
    </submittedName>
</protein>
<proteinExistence type="predicted"/>
<name>A0A5C1K953_9CAUD</name>
<dbReference type="RefSeq" id="YP_010661084.1">
    <property type="nucleotide sequence ID" value="NC_070882.1"/>
</dbReference>